<dbReference type="Proteomes" id="UP000325030">
    <property type="component" value="Chromosome"/>
</dbReference>
<reference evidence="2" key="1">
    <citation type="submission" date="2018-09" db="EMBL/GenBank/DDBJ databases">
        <title>Complete Genome Sequencing of Sulfolobus sp. JCM 16834.</title>
        <authorList>
            <person name="Kato S."/>
            <person name="Itoh T."/>
            <person name="Ohkuma M."/>
        </authorList>
    </citation>
    <scope>NUCLEOTIDE SEQUENCE [LARGE SCALE GENOMIC DNA]</scope>
    <source>
        <strain evidence="2">IC-007</strain>
    </source>
</reference>
<organism evidence="1 2">
    <name type="scientific">Sulfuracidifex tepidarius</name>
    <dbReference type="NCBI Taxonomy" id="1294262"/>
    <lineage>
        <taxon>Archaea</taxon>
        <taxon>Thermoproteota</taxon>
        <taxon>Thermoprotei</taxon>
        <taxon>Sulfolobales</taxon>
        <taxon>Sulfolobaceae</taxon>
        <taxon>Sulfuracidifex</taxon>
    </lineage>
</organism>
<dbReference type="AlphaFoldDB" id="A0A510E473"/>
<protein>
    <recommendedName>
        <fullName evidence="3">ArnR1-like winged helix-turn-helix domain-containing protein</fullName>
    </recommendedName>
</protein>
<dbReference type="Gene3D" id="1.10.10.10">
    <property type="entry name" value="Winged helix-like DNA-binding domain superfamily/Winged helix DNA-binding domain"/>
    <property type="match status" value="1"/>
</dbReference>
<dbReference type="InterPro" id="IPR036390">
    <property type="entry name" value="WH_DNA-bd_sf"/>
</dbReference>
<evidence type="ECO:0008006" key="3">
    <source>
        <dbReference type="Google" id="ProtNLM"/>
    </source>
</evidence>
<accession>A0A510E473</accession>
<dbReference type="InterPro" id="IPR036388">
    <property type="entry name" value="WH-like_DNA-bd_sf"/>
</dbReference>
<evidence type="ECO:0000313" key="2">
    <source>
        <dbReference type="Proteomes" id="UP000325030"/>
    </source>
</evidence>
<dbReference type="EMBL" id="AP018930">
    <property type="protein sequence ID" value="BBG27289.1"/>
    <property type="molecule type" value="Genomic_DNA"/>
</dbReference>
<dbReference type="SUPFAM" id="SSF46785">
    <property type="entry name" value="Winged helix' DNA-binding domain"/>
    <property type="match status" value="1"/>
</dbReference>
<sequence>MRLPTLSVESSMTEIVSAKYKFLILLYQLGGEASWSEIFYKWRTSEISRYADELIAKGLVTDKWEKTKRIFQLTEKGNALVLKILEIENMVAQ</sequence>
<proteinExistence type="predicted"/>
<name>A0A510E473_9CREN</name>
<gene>
    <name evidence="1" type="ORF">IC007_1834</name>
</gene>
<evidence type="ECO:0000313" key="1">
    <source>
        <dbReference type="EMBL" id="BBG27289.1"/>
    </source>
</evidence>